<dbReference type="AlphaFoldDB" id="A0AAE0G4V6"/>
<reference evidence="2 3" key="1">
    <citation type="journal article" date="2015" name="Genome Biol. Evol.">
        <title>Comparative Genomics of a Bacterivorous Green Alga Reveals Evolutionary Causalities and Consequences of Phago-Mixotrophic Mode of Nutrition.</title>
        <authorList>
            <person name="Burns J.A."/>
            <person name="Paasch A."/>
            <person name="Narechania A."/>
            <person name="Kim E."/>
        </authorList>
    </citation>
    <scope>NUCLEOTIDE SEQUENCE [LARGE SCALE GENOMIC DNA]</scope>
    <source>
        <strain evidence="2 3">PLY_AMNH</strain>
    </source>
</reference>
<comment type="caution">
    <text evidence="2">The sequence shown here is derived from an EMBL/GenBank/DDBJ whole genome shotgun (WGS) entry which is preliminary data.</text>
</comment>
<evidence type="ECO:0000256" key="1">
    <source>
        <dbReference type="SAM" id="MobiDB-lite"/>
    </source>
</evidence>
<sequence>MSKPLPGPSLDWAGLPTTFRHFGGHANCTCELNKCRAKIKCELKNWAQLPQYYAQWWDPCCEGVNVVAYDWRGKLNRIIPPWGLLHEVVHKVWEEGAGGTVVAPYSPGQSWFRELKAIADEVVFLPRRRDLFAPSKLGGSEPIGPSSRVAVMFHMQASRLYSITAVWSGCCWRRSGYGSLQRSRQQETATAVGTPVDKCDSAVHDRWRSKLRKSQQTRLAAQMQAEALQAPTYSNYGPRARKLCEFCEREEREWRPASEETARPYVAPLLPDGEDLRWLRECAYVALTFDSSGRPDAGTALQRERALVHNDGDGADPGDG</sequence>
<evidence type="ECO:0000313" key="2">
    <source>
        <dbReference type="EMBL" id="KAK3271558.1"/>
    </source>
</evidence>
<dbReference type="EMBL" id="LGRX02009610">
    <property type="protein sequence ID" value="KAK3271558.1"/>
    <property type="molecule type" value="Genomic_DNA"/>
</dbReference>
<feature type="compositionally biased region" description="Basic and acidic residues" evidence="1">
    <location>
        <begin position="302"/>
        <end position="312"/>
    </location>
</feature>
<accession>A0AAE0G4V6</accession>
<evidence type="ECO:0000313" key="3">
    <source>
        <dbReference type="Proteomes" id="UP001190700"/>
    </source>
</evidence>
<gene>
    <name evidence="2" type="ORF">CYMTET_20097</name>
</gene>
<dbReference type="Proteomes" id="UP001190700">
    <property type="component" value="Unassembled WGS sequence"/>
</dbReference>
<proteinExistence type="predicted"/>
<name>A0AAE0G4V6_9CHLO</name>
<feature type="region of interest" description="Disordered" evidence="1">
    <location>
        <begin position="292"/>
        <end position="320"/>
    </location>
</feature>
<keyword evidence="3" id="KW-1185">Reference proteome</keyword>
<protein>
    <submittedName>
        <fullName evidence="2">Uncharacterized protein</fullName>
    </submittedName>
</protein>
<organism evidence="2 3">
    <name type="scientific">Cymbomonas tetramitiformis</name>
    <dbReference type="NCBI Taxonomy" id="36881"/>
    <lineage>
        <taxon>Eukaryota</taxon>
        <taxon>Viridiplantae</taxon>
        <taxon>Chlorophyta</taxon>
        <taxon>Pyramimonadophyceae</taxon>
        <taxon>Pyramimonadales</taxon>
        <taxon>Pyramimonadaceae</taxon>
        <taxon>Cymbomonas</taxon>
    </lineage>
</organism>